<sequence length="306" mass="32742">MHQVALIHNPRSRRNRGLAVRLPAGLTAASPMTPAELLASLQDYARREVDLLIVSGGDGTLRDVLGLLPRAYGDAPLPAIALLAAGNANLVASDVGACMPSRDAYTRLIAAAGAGRWRREESRRPIAVQRTGEAAVLGFFMGLGALNRATQYNHDHIRTGGGASVAITIAASMWQALRGVGDWAQGDPMTLRIDDETPRTGSRFLFLASSLHNLMLGLWPFWGSRNGTMRYLDIDAPPPQLARSLLPLLRGRPTASMLASGAYRSSSAHDIEIRSTTPMIVDGEPYPAADGCYRLAAGPALRFVTP</sequence>
<feature type="domain" description="DAGKc" evidence="1">
    <location>
        <begin position="37"/>
        <end position="99"/>
    </location>
</feature>
<dbReference type="GO" id="GO:0016301">
    <property type="term" value="F:kinase activity"/>
    <property type="evidence" value="ECO:0007669"/>
    <property type="project" value="UniProtKB-KW"/>
</dbReference>
<keyword evidence="3" id="KW-1185">Reference proteome</keyword>
<dbReference type="RefSeq" id="WP_072897090.1">
    <property type="nucleotide sequence ID" value="NZ_FQWZ01000004.1"/>
</dbReference>
<accession>A0A1M5P474</accession>
<evidence type="ECO:0000313" key="3">
    <source>
        <dbReference type="Proteomes" id="UP000199758"/>
    </source>
</evidence>
<dbReference type="Proteomes" id="UP000199758">
    <property type="component" value="Unassembled WGS sequence"/>
</dbReference>
<dbReference type="Pfam" id="PF00781">
    <property type="entry name" value="DAGK_cat"/>
    <property type="match status" value="1"/>
</dbReference>
<dbReference type="OrthoDB" id="8557048at2"/>
<dbReference type="InterPro" id="IPR001206">
    <property type="entry name" value="Diacylglycerol_kinase_cat_dom"/>
</dbReference>
<dbReference type="Gene3D" id="3.40.50.10330">
    <property type="entry name" value="Probable inorganic polyphosphate/atp-NAD kinase, domain 1"/>
    <property type="match status" value="1"/>
</dbReference>
<dbReference type="Gene3D" id="2.60.200.40">
    <property type="match status" value="1"/>
</dbReference>
<gene>
    <name evidence="2" type="ORF">SAMN04488068_2015</name>
</gene>
<proteinExistence type="predicted"/>
<protein>
    <submittedName>
        <fullName evidence="2">Diacylglycerol kinase family enzyme</fullName>
    </submittedName>
</protein>
<dbReference type="SUPFAM" id="SSF111331">
    <property type="entry name" value="NAD kinase/diacylglycerol kinase-like"/>
    <property type="match status" value="1"/>
</dbReference>
<dbReference type="AlphaFoldDB" id="A0A1M5P474"/>
<keyword evidence="2" id="KW-0418">Kinase</keyword>
<evidence type="ECO:0000313" key="2">
    <source>
        <dbReference type="EMBL" id="SHG96590.1"/>
    </source>
</evidence>
<evidence type="ECO:0000259" key="1">
    <source>
        <dbReference type="Pfam" id="PF00781"/>
    </source>
</evidence>
<name>A0A1M5P474_9GAMM</name>
<dbReference type="InterPro" id="IPR017438">
    <property type="entry name" value="ATP-NAD_kinase_N"/>
</dbReference>
<keyword evidence="2" id="KW-0808">Transferase</keyword>
<dbReference type="STRING" id="490188.SAMN04488068_2015"/>
<reference evidence="2 3" key="1">
    <citation type="submission" date="2016-11" db="EMBL/GenBank/DDBJ databases">
        <authorList>
            <person name="Jaros S."/>
            <person name="Januszkiewicz K."/>
            <person name="Wedrychowicz H."/>
        </authorList>
    </citation>
    <scope>NUCLEOTIDE SEQUENCE [LARGE SCALE GENOMIC DNA]</scope>
    <source>
        <strain evidence="2 3">CGMCC 1.7049</strain>
    </source>
</reference>
<dbReference type="EMBL" id="FQWZ01000004">
    <property type="protein sequence ID" value="SHG96590.1"/>
    <property type="molecule type" value="Genomic_DNA"/>
</dbReference>
<organism evidence="2 3">
    <name type="scientific">Hydrocarboniphaga daqingensis</name>
    <dbReference type="NCBI Taxonomy" id="490188"/>
    <lineage>
        <taxon>Bacteria</taxon>
        <taxon>Pseudomonadati</taxon>
        <taxon>Pseudomonadota</taxon>
        <taxon>Gammaproteobacteria</taxon>
        <taxon>Nevskiales</taxon>
        <taxon>Nevskiaceae</taxon>
        <taxon>Hydrocarboniphaga</taxon>
    </lineage>
</organism>
<dbReference type="InterPro" id="IPR016064">
    <property type="entry name" value="NAD/diacylglycerol_kinase_sf"/>
</dbReference>